<comment type="caution">
    <text evidence="2">The sequence shown here is derived from an EMBL/GenBank/DDBJ whole genome shotgun (WGS) entry which is preliminary data.</text>
</comment>
<dbReference type="Proteomes" id="UP000070328">
    <property type="component" value="Unassembled WGS sequence"/>
</dbReference>
<keyword evidence="1" id="KW-1133">Transmembrane helix</keyword>
<dbReference type="AlphaFoldDB" id="A0A135S0T6"/>
<proteinExistence type="predicted"/>
<accession>A0A135S0T6</accession>
<sequence length="212" mass="23943">MGKSKKEKEELVINHYTLNLPSATELQQHSLIPKTYRTLLNILTITPLQPFITTSPLTALTSPAYSDPDSDFYSGAHALQLIAYVIAHVTISYTIYVFTSPEHYAVPPRIQLLIWSYYQFALLVVDASLLYSARISWSLQGSLVNPVREWRGVDWILVGFTLMAALTRVAFLFKVGFPKQLSPEERRKAWDEDNKKFWDGVNDGTSGVVCNG</sequence>
<feature type="transmembrane region" description="Helical" evidence="1">
    <location>
        <begin position="112"/>
        <end position="135"/>
    </location>
</feature>
<dbReference type="OrthoDB" id="3587182at2759"/>
<feature type="transmembrane region" description="Helical" evidence="1">
    <location>
        <begin position="39"/>
        <end position="61"/>
    </location>
</feature>
<keyword evidence="3" id="KW-1185">Reference proteome</keyword>
<feature type="transmembrane region" description="Helical" evidence="1">
    <location>
        <begin position="155"/>
        <end position="177"/>
    </location>
</feature>
<keyword evidence="1" id="KW-0472">Membrane</keyword>
<evidence type="ECO:0000313" key="3">
    <source>
        <dbReference type="Proteomes" id="UP000070328"/>
    </source>
</evidence>
<protein>
    <submittedName>
        <fullName evidence="2">Uncharacterized protein</fullName>
    </submittedName>
</protein>
<feature type="transmembrane region" description="Helical" evidence="1">
    <location>
        <begin position="81"/>
        <end position="100"/>
    </location>
</feature>
<evidence type="ECO:0000313" key="2">
    <source>
        <dbReference type="EMBL" id="KXH29521.1"/>
    </source>
</evidence>
<name>A0A135S0T6_9PEZI</name>
<reference evidence="2 3" key="1">
    <citation type="submission" date="2014-02" db="EMBL/GenBank/DDBJ databases">
        <title>The genome sequence of Colletotrichum simmondsii CBS122122.</title>
        <authorList>
            <person name="Baroncelli R."/>
            <person name="Thon M.R."/>
        </authorList>
    </citation>
    <scope>NUCLEOTIDE SEQUENCE [LARGE SCALE GENOMIC DNA]</scope>
    <source>
        <strain evidence="2 3">CBS122122</strain>
    </source>
</reference>
<gene>
    <name evidence="2" type="ORF">CSIM01_06254</name>
</gene>
<organism evidence="2 3">
    <name type="scientific">Colletotrichum simmondsii</name>
    <dbReference type="NCBI Taxonomy" id="703756"/>
    <lineage>
        <taxon>Eukaryota</taxon>
        <taxon>Fungi</taxon>
        <taxon>Dikarya</taxon>
        <taxon>Ascomycota</taxon>
        <taxon>Pezizomycotina</taxon>
        <taxon>Sordariomycetes</taxon>
        <taxon>Hypocreomycetidae</taxon>
        <taxon>Glomerellales</taxon>
        <taxon>Glomerellaceae</taxon>
        <taxon>Colletotrichum</taxon>
        <taxon>Colletotrichum acutatum species complex</taxon>
    </lineage>
</organism>
<keyword evidence="1" id="KW-0812">Transmembrane</keyword>
<dbReference type="EMBL" id="JFBX01000750">
    <property type="protein sequence ID" value="KXH29521.1"/>
    <property type="molecule type" value="Genomic_DNA"/>
</dbReference>
<evidence type="ECO:0000256" key="1">
    <source>
        <dbReference type="SAM" id="Phobius"/>
    </source>
</evidence>